<dbReference type="GO" id="GO:0015740">
    <property type="term" value="P:C4-dicarboxylate transport"/>
    <property type="evidence" value="ECO:0007669"/>
    <property type="project" value="TreeGrafter"/>
</dbReference>
<keyword evidence="6 9" id="KW-1133">Transmembrane helix</keyword>
<dbReference type="HOGENOM" id="CLU_1474247_0_0_4"/>
<accession>I3UGF8</accession>
<evidence type="ECO:0000256" key="8">
    <source>
        <dbReference type="ARBA" id="ARBA00038436"/>
    </source>
</evidence>
<dbReference type="Pfam" id="PF04290">
    <property type="entry name" value="DctQ"/>
    <property type="match status" value="1"/>
</dbReference>
<dbReference type="PANTHER" id="PTHR35011:SF11">
    <property type="entry name" value="TRAP TRANSPORTER SMALL PERMEASE PROTEIN"/>
    <property type="match status" value="1"/>
</dbReference>
<dbReference type="KEGG" id="aka:TKWG_22240"/>
<dbReference type="AlphaFoldDB" id="I3UGF8"/>
<evidence type="ECO:0000256" key="5">
    <source>
        <dbReference type="ARBA" id="ARBA00022692"/>
    </source>
</evidence>
<comment type="subcellular location">
    <subcellularLocation>
        <location evidence="1 9">Cell inner membrane</location>
        <topology evidence="1 9">Multi-pass membrane protein</topology>
    </subcellularLocation>
</comment>
<evidence type="ECO:0000259" key="10">
    <source>
        <dbReference type="Pfam" id="PF04290"/>
    </source>
</evidence>
<evidence type="ECO:0000256" key="9">
    <source>
        <dbReference type="RuleBase" id="RU369079"/>
    </source>
</evidence>
<keyword evidence="12" id="KW-1185">Reference proteome</keyword>
<feature type="transmembrane region" description="Helical" evidence="9">
    <location>
        <begin position="23"/>
        <end position="46"/>
    </location>
</feature>
<dbReference type="InterPro" id="IPR055348">
    <property type="entry name" value="DctQ"/>
</dbReference>
<evidence type="ECO:0000256" key="3">
    <source>
        <dbReference type="ARBA" id="ARBA00022475"/>
    </source>
</evidence>
<keyword evidence="7 9" id="KW-0472">Membrane</keyword>
<dbReference type="GO" id="GO:0022857">
    <property type="term" value="F:transmembrane transporter activity"/>
    <property type="evidence" value="ECO:0007669"/>
    <property type="project" value="UniProtKB-UniRule"/>
</dbReference>
<dbReference type="InterPro" id="IPR007387">
    <property type="entry name" value="TRAP_DctQ"/>
</dbReference>
<dbReference type="EMBL" id="CP003555">
    <property type="protein sequence ID" value="AFK64096.1"/>
    <property type="molecule type" value="Genomic_DNA"/>
</dbReference>
<reference evidence="11 12" key="1">
    <citation type="journal article" date="2011" name="J. Bacteriol.">
        <title>Whole-genome shotgun sequencing of the sulfur-oxidizing chemoautotroph Tetrathiobacter kashmirensis.</title>
        <authorList>
            <person name="Ghosh W."/>
            <person name="George A."/>
            <person name="Agarwal A."/>
            <person name="Raj P."/>
            <person name="Alam M."/>
            <person name="Pyne P."/>
            <person name="Das Gupta S.K."/>
        </authorList>
    </citation>
    <scope>NUCLEOTIDE SEQUENCE [LARGE SCALE GENOMIC DNA]</scope>
    <source>
        <strain evidence="11 12">WT001</strain>
    </source>
</reference>
<keyword evidence="5 9" id="KW-0812">Transmembrane</keyword>
<feature type="transmembrane region" description="Helical" evidence="9">
    <location>
        <begin position="52"/>
        <end position="74"/>
    </location>
</feature>
<evidence type="ECO:0000313" key="11">
    <source>
        <dbReference type="EMBL" id="AFK64096.1"/>
    </source>
</evidence>
<dbReference type="STRING" id="1036672.TKWG_22240"/>
<feature type="domain" description="Tripartite ATP-independent periplasmic transporters DctQ component" evidence="10">
    <location>
        <begin position="32"/>
        <end position="153"/>
    </location>
</feature>
<dbReference type="RefSeq" id="WP_014752187.1">
    <property type="nucleotide sequence ID" value="NC_017964.1"/>
</dbReference>
<dbReference type="PANTHER" id="PTHR35011">
    <property type="entry name" value="2,3-DIKETO-L-GULONATE TRAP TRANSPORTER SMALL PERMEASE PROTEIN YIAM"/>
    <property type="match status" value="1"/>
</dbReference>
<sequence>MNSLDDNDRLRVRLFSWQRADELVGVFCLLLIVFSIIWGVLTRYVFSQSASWSFELAVIAFGWMVFFGTAAGVRNRMHADIDALVTRFPRPVRKVVAIFNWLLLAALFAGFIVLFTWQAIVAHSILTVALSLPRSIVYGPMAVASAGILYQHLKLHPWRPHAEDETSAEVII</sequence>
<name>I3UGF8_ADVKW</name>
<comment type="similarity">
    <text evidence="8 9">Belongs to the TRAP transporter small permease family.</text>
</comment>
<proteinExistence type="inferred from homology"/>
<evidence type="ECO:0000313" key="12">
    <source>
        <dbReference type="Proteomes" id="UP000005267"/>
    </source>
</evidence>
<organism evidence="11 12">
    <name type="scientific">Advenella kashmirensis (strain DSM 17095 / LMG 22695 / WT001)</name>
    <name type="common">Tetrathiobacter kashmirensis</name>
    <dbReference type="NCBI Taxonomy" id="1036672"/>
    <lineage>
        <taxon>Bacteria</taxon>
        <taxon>Pseudomonadati</taxon>
        <taxon>Pseudomonadota</taxon>
        <taxon>Betaproteobacteria</taxon>
        <taxon>Burkholderiales</taxon>
        <taxon>Alcaligenaceae</taxon>
    </lineage>
</organism>
<reference evidence="12" key="2">
    <citation type="journal article" date="2013" name="PLoS ONE">
        <title>Genome implosion elicits host-confinement in Alcaligenaceae: evidence from the comparative genomics of Tetrathiobacter kashmirensis, a pathogen in the making.</title>
        <authorList>
            <person name="Ghosh W."/>
            <person name="Alam M."/>
            <person name="Roy C."/>
            <person name="Pyne P."/>
            <person name="George A."/>
            <person name="Chakraborty R."/>
            <person name="Majumder S."/>
            <person name="Agarwal A."/>
            <person name="Chakraborty S."/>
            <person name="Majumdar S."/>
            <person name="Gupta S.K."/>
        </authorList>
    </citation>
    <scope>NUCLEOTIDE SEQUENCE [LARGE SCALE GENOMIC DNA]</scope>
    <source>
        <strain evidence="12">WT001</strain>
    </source>
</reference>
<evidence type="ECO:0000256" key="6">
    <source>
        <dbReference type="ARBA" id="ARBA00022989"/>
    </source>
</evidence>
<keyword evidence="2 9" id="KW-0813">Transport</keyword>
<evidence type="ECO:0000256" key="2">
    <source>
        <dbReference type="ARBA" id="ARBA00022448"/>
    </source>
</evidence>
<protein>
    <recommendedName>
        <fullName evidence="9">TRAP transporter small permease protein</fullName>
    </recommendedName>
</protein>
<keyword evidence="4 9" id="KW-0997">Cell inner membrane</keyword>
<evidence type="ECO:0000256" key="4">
    <source>
        <dbReference type="ARBA" id="ARBA00022519"/>
    </source>
</evidence>
<gene>
    <name evidence="11" type="ordered locus">TKWG_22240</name>
</gene>
<feature type="transmembrane region" description="Helical" evidence="9">
    <location>
        <begin position="132"/>
        <end position="150"/>
    </location>
</feature>
<dbReference type="GO" id="GO:0005886">
    <property type="term" value="C:plasma membrane"/>
    <property type="evidence" value="ECO:0007669"/>
    <property type="project" value="UniProtKB-SubCell"/>
</dbReference>
<keyword evidence="3" id="KW-1003">Cell membrane</keyword>
<dbReference type="Proteomes" id="UP000005267">
    <property type="component" value="Chromosome"/>
</dbReference>
<feature type="transmembrane region" description="Helical" evidence="9">
    <location>
        <begin position="95"/>
        <end position="120"/>
    </location>
</feature>
<evidence type="ECO:0000256" key="7">
    <source>
        <dbReference type="ARBA" id="ARBA00023136"/>
    </source>
</evidence>
<dbReference type="OrthoDB" id="9791324at2"/>
<evidence type="ECO:0000256" key="1">
    <source>
        <dbReference type="ARBA" id="ARBA00004429"/>
    </source>
</evidence>
<comment type="function">
    <text evidence="9">Part of the tripartite ATP-independent periplasmic (TRAP) transport system.</text>
</comment>
<comment type="subunit">
    <text evidence="9">The complex comprises the extracytoplasmic solute receptor protein and the two transmembrane proteins.</text>
</comment>